<dbReference type="InterPro" id="IPR002110">
    <property type="entry name" value="Ankyrin_rpt"/>
</dbReference>
<organism evidence="3 4">
    <name type="scientific">Cotonvirus japonicus</name>
    <dbReference type="NCBI Taxonomy" id="2811091"/>
    <lineage>
        <taxon>Viruses</taxon>
        <taxon>Varidnaviria</taxon>
        <taxon>Bamfordvirae</taxon>
        <taxon>Nucleocytoviricota</taxon>
        <taxon>Megaviricetes</taxon>
        <taxon>Imitervirales</taxon>
        <taxon>Mimiviridae</taxon>
        <taxon>Megamimivirinae</taxon>
        <taxon>Cotonvirus</taxon>
        <taxon>Cotonvirus japonicum</taxon>
    </lineage>
</organism>
<dbReference type="Pfam" id="PF00023">
    <property type="entry name" value="Ank"/>
    <property type="match status" value="1"/>
</dbReference>
<dbReference type="PROSITE" id="PS50088">
    <property type="entry name" value="ANK_REPEAT"/>
    <property type="match status" value="5"/>
</dbReference>
<evidence type="ECO:0000256" key="1">
    <source>
        <dbReference type="ARBA" id="ARBA00022737"/>
    </source>
</evidence>
<dbReference type="SUPFAM" id="SSF48403">
    <property type="entry name" value="Ankyrin repeat"/>
    <property type="match status" value="1"/>
</dbReference>
<keyword evidence="1" id="KW-0677">Repeat</keyword>
<dbReference type="Pfam" id="PF12796">
    <property type="entry name" value="Ank_2"/>
    <property type="match status" value="3"/>
</dbReference>
<evidence type="ECO:0000313" key="4">
    <source>
        <dbReference type="Proteomes" id="UP001321479"/>
    </source>
</evidence>
<accession>A0ABM7NRH4</accession>
<sequence>MIWFSGKTMDIPSYNINDKYPCCPGIKCDGFTYLMYLIAYQDQIDNIENEILKNLTNINHQNSLGWTALMIACGNTKIPNIKLIKLLLENGADTNIQNNIGNNSVMVTFNYSSKNKRQNYRDNSTIIKLLIDYGANVNLMNNHNSTALIMASRYSKFNKNYEIVKLLLKHNADPNIVNKNGGTALTLSVFRVDIDSNIETVKLLIDNGADLNIFIDDINLLYFHLNLTRIRKFNNIEVFKLLLKRGCNPNLGDNGRCVLSHSIRYLNDNSLEIIKLLLEHGADINIRHGFDFDPYGVYNLGNTPLISAIQYYKSNPKIYKKIIKLLLFYGANVNIKNADFQNAFIISILFECPEDITFLIMRKTIDFFVKDYKSKIILFEINDKEKYIKEINRIAKHRILIKKLHISIINDNAHYTLKPDSIRVKMATIRWYYNQGHNYDDIFNLDPELFDYFGIFDMEILKIKLLDNCKYL</sequence>
<dbReference type="PROSITE" id="PS50297">
    <property type="entry name" value="ANK_REP_REGION"/>
    <property type="match status" value="2"/>
</dbReference>
<name>A0ABM7NRH4_9VIRU</name>
<dbReference type="InterPro" id="IPR036770">
    <property type="entry name" value="Ankyrin_rpt-contain_sf"/>
</dbReference>
<reference evidence="3 4" key="1">
    <citation type="submission" date="2021-02" db="EMBL/GenBank/DDBJ databases">
        <title>Cotonvirus japonicus, which uses Golgi apparatus of host cells for its virion factory, phylogenetically links tailed tupanvirus and icosahedral mimivirus.</title>
        <authorList>
            <person name="Takahashi H."/>
            <person name="Fukaya S."/>
            <person name="Song C."/>
            <person name="Murata K."/>
            <person name="Takemura M."/>
        </authorList>
    </citation>
    <scope>NUCLEOTIDE SEQUENCE [LARGE SCALE GENOMIC DNA]</scope>
</reference>
<proteinExistence type="predicted"/>
<dbReference type="InterPro" id="IPR050745">
    <property type="entry name" value="Multifunctional_regulatory"/>
</dbReference>
<protein>
    <submittedName>
        <fullName evidence="3">Ankyrin repeat protein</fullName>
    </submittedName>
</protein>
<dbReference type="RefSeq" id="YP_010841304.1">
    <property type="nucleotide sequence ID" value="NC_079139.1"/>
</dbReference>
<evidence type="ECO:0000313" key="3">
    <source>
        <dbReference type="EMBL" id="BCS82696.1"/>
    </source>
</evidence>
<dbReference type="PANTHER" id="PTHR24189:SF50">
    <property type="entry name" value="ANKYRIN REPEAT AND SOCS BOX PROTEIN 2"/>
    <property type="match status" value="1"/>
</dbReference>
<evidence type="ECO:0000256" key="2">
    <source>
        <dbReference type="ARBA" id="ARBA00023043"/>
    </source>
</evidence>
<dbReference type="GeneID" id="80557901"/>
<dbReference type="Proteomes" id="UP001321479">
    <property type="component" value="Segment"/>
</dbReference>
<dbReference type="SMART" id="SM00248">
    <property type="entry name" value="ANK"/>
    <property type="match status" value="8"/>
</dbReference>
<dbReference type="PROSITE" id="PS50890">
    <property type="entry name" value="PUA"/>
    <property type="match status" value="1"/>
</dbReference>
<keyword evidence="2" id="KW-0040">ANK repeat</keyword>
<dbReference type="EMBL" id="AP024483">
    <property type="protein sequence ID" value="BCS82696.1"/>
    <property type="molecule type" value="Genomic_DNA"/>
</dbReference>
<dbReference type="PANTHER" id="PTHR24189">
    <property type="entry name" value="MYOTROPHIN"/>
    <property type="match status" value="1"/>
</dbReference>
<keyword evidence="4" id="KW-1185">Reference proteome</keyword>
<dbReference type="Gene3D" id="1.25.40.20">
    <property type="entry name" value="Ankyrin repeat-containing domain"/>
    <property type="match status" value="3"/>
</dbReference>